<dbReference type="RefSeq" id="XP_044564982.1">
    <property type="nucleotide sequence ID" value="XM_044704118.1"/>
</dbReference>
<organism evidence="2 3">
    <name type="scientific">Naegleria fowleri</name>
    <name type="common">Brain eating amoeba</name>
    <dbReference type="NCBI Taxonomy" id="5763"/>
    <lineage>
        <taxon>Eukaryota</taxon>
        <taxon>Discoba</taxon>
        <taxon>Heterolobosea</taxon>
        <taxon>Tetramitia</taxon>
        <taxon>Eutetramitia</taxon>
        <taxon>Vahlkampfiidae</taxon>
        <taxon>Naegleria</taxon>
    </lineage>
</organism>
<comment type="caution">
    <text evidence="2">The sequence shown here is derived from an EMBL/GenBank/DDBJ whole genome shotgun (WGS) entry which is preliminary data.</text>
</comment>
<dbReference type="VEuPathDB" id="AmoebaDB:NF0019140"/>
<dbReference type="OrthoDB" id="10474623at2759"/>
<reference evidence="2 3" key="1">
    <citation type="journal article" date="2019" name="Sci. Rep.">
        <title>Nanopore sequencing improves the draft genome of the human pathogenic amoeba Naegleria fowleri.</title>
        <authorList>
            <person name="Liechti N."/>
            <person name="Schurch N."/>
            <person name="Bruggmann R."/>
            <person name="Wittwer M."/>
        </authorList>
    </citation>
    <scope>NUCLEOTIDE SEQUENCE [LARGE SCALE GENOMIC DNA]</scope>
    <source>
        <strain evidence="2 3">ATCC 30894</strain>
    </source>
</reference>
<protein>
    <submittedName>
        <fullName evidence="2">Uncharacterized protein</fullName>
    </submittedName>
</protein>
<feature type="region of interest" description="Disordered" evidence="1">
    <location>
        <begin position="114"/>
        <end position="154"/>
    </location>
</feature>
<feature type="compositionally biased region" description="Polar residues" evidence="1">
    <location>
        <begin position="130"/>
        <end position="144"/>
    </location>
</feature>
<dbReference type="AlphaFoldDB" id="A0A6A5C4K9"/>
<dbReference type="VEuPathDB" id="AmoebaDB:FDP41_013483"/>
<name>A0A6A5C4K9_NAEFO</name>
<evidence type="ECO:0000256" key="1">
    <source>
        <dbReference type="SAM" id="MobiDB-lite"/>
    </source>
</evidence>
<keyword evidence="3" id="KW-1185">Reference proteome</keyword>
<gene>
    <name evidence="2" type="ORF">FDP41_013483</name>
</gene>
<proteinExistence type="predicted"/>
<feature type="region of interest" description="Disordered" evidence="1">
    <location>
        <begin position="87"/>
        <end position="106"/>
    </location>
</feature>
<accession>A0A6A5C4K9</accession>
<evidence type="ECO:0000313" key="2">
    <source>
        <dbReference type="EMBL" id="KAF0980269.1"/>
    </source>
</evidence>
<dbReference type="GeneID" id="68120698"/>
<dbReference type="EMBL" id="VFQX01000019">
    <property type="protein sequence ID" value="KAF0980269.1"/>
    <property type="molecule type" value="Genomic_DNA"/>
</dbReference>
<evidence type="ECO:0000313" key="3">
    <source>
        <dbReference type="Proteomes" id="UP000444721"/>
    </source>
</evidence>
<sequence>MIAKFGTKLKIKPNTKYFSLSLIDFFIFAKAALSCDMEGVRDLFAPFGYEMNETIFDPAYFRAIYYLDFDEITWRDESDCSEAEEIEQQLNSNSSSSTIPNLNNNQTIDTEITPNINSMSTNDESHNHTNRSSIDATMGQNNDDNLPLLSEKDDDEDNAYMSDIESEEETQNLLKSQAQFSEFLLKPSEQQRRPESNMSLFPNSAIIFETIERFWNCPHEKTSDYLNLSLQMLENNTRKVIKSKNLQMYERLCLQVFILNSILQLRAECHLREYDLTTTEHETLKKIALANASGSTTCNKLYLSSIFKVFFNDDLPNTLFKPSTRNNNNSEDVQDGNVDQLAWKWLLSEFTISKKSQEHIDSE</sequence>
<dbReference type="Proteomes" id="UP000444721">
    <property type="component" value="Unassembled WGS sequence"/>
</dbReference>
<dbReference type="VEuPathDB" id="AmoebaDB:NfTy_028580"/>
<feature type="compositionally biased region" description="Polar residues" evidence="1">
    <location>
        <begin position="88"/>
        <end position="106"/>
    </location>
</feature>